<comment type="caution">
    <text evidence="1">The sequence shown here is derived from an EMBL/GenBank/DDBJ whole genome shotgun (WGS) entry which is preliminary data.</text>
</comment>
<dbReference type="AlphaFoldDB" id="A0A9P6WTK1"/>
<name>A0A9P6WTK1_RHIOR</name>
<evidence type="ECO:0000313" key="1">
    <source>
        <dbReference type="EMBL" id="KAG1281370.1"/>
    </source>
</evidence>
<proteinExistence type="predicted"/>
<organism evidence="1 2">
    <name type="scientific">Rhizopus oryzae</name>
    <name type="common">Mucormycosis agent</name>
    <name type="synonym">Rhizopus arrhizus var. delemar</name>
    <dbReference type="NCBI Taxonomy" id="64495"/>
    <lineage>
        <taxon>Eukaryota</taxon>
        <taxon>Fungi</taxon>
        <taxon>Fungi incertae sedis</taxon>
        <taxon>Mucoromycota</taxon>
        <taxon>Mucoromycotina</taxon>
        <taxon>Mucoromycetes</taxon>
        <taxon>Mucorales</taxon>
        <taxon>Mucorineae</taxon>
        <taxon>Rhizopodaceae</taxon>
        <taxon>Rhizopus</taxon>
    </lineage>
</organism>
<keyword evidence="2" id="KW-1185">Reference proteome</keyword>
<protein>
    <submittedName>
        <fullName evidence="1">Uncharacterized protein</fullName>
    </submittedName>
</protein>
<gene>
    <name evidence="1" type="ORF">G6F64_014475</name>
</gene>
<accession>A0A9P6WTK1</accession>
<evidence type="ECO:0000313" key="2">
    <source>
        <dbReference type="Proteomes" id="UP000716291"/>
    </source>
</evidence>
<reference evidence="1" key="1">
    <citation type="journal article" date="2020" name="Microb. Genom.">
        <title>Genetic diversity of clinical and environmental Mucorales isolates obtained from an investigation of mucormycosis cases among solid organ transplant recipients.</title>
        <authorList>
            <person name="Nguyen M.H."/>
            <person name="Kaul D."/>
            <person name="Muto C."/>
            <person name="Cheng S.J."/>
            <person name="Richter R.A."/>
            <person name="Bruno V.M."/>
            <person name="Liu G."/>
            <person name="Beyhan S."/>
            <person name="Sundermann A.J."/>
            <person name="Mounaud S."/>
            <person name="Pasculle A.W."/>
            <person name="Nierman W.C."/>
            <person name="Driscoll E."/>
            <person name="Cumbie R."/>
            <person name="Clancy C.J."/>
            <person name="Dupont C.L."/>
        </authorList>
    </citation>
    <scope>NUCLEOTIDE SEQUENCE</scope>
    <source>
        <strain evidence="1">GL11</strain>
    </source>
</reference>
<dbReference type="Proteomes" id="UP000716291">
    <property type="component" value="Unassembled WGS sequence"/>
</dbReference>
<dbReference type="InterPro" id="IPR036866">
    <property type="entry name" value="RibonucZ/Hydroxyglut_hydro"/>
</dbReference>
<dbReference type="Gene3D" id="3.60.15.10">
    <property type="entry name" value="Ribonuclease Z/Hydroxyacylglutathione hydrolase-like"/>
    <property type="match status" value="1"/>
</dbReference>
<sequence length="101" mass="11094">MLAEIVGHAHAGEGAHGGVVFCADLIPGRSWVHVPITMGYDRNAELLIDEKRQFLEDKLARNVHLFCTHDPQGALAQLGRDDKGRFVTLHEQGELKARALG</sequence>
<dbReference type="EMBL" id="JAANQT010008496">
    <property type="protein sequence ID" value="KAG1281370.1"/>
    <property type="molecule type" value="Genomic_DNA"/>
</dbReference>